<sequence>MTMDAETARQERIMGIRHIVRQQKEIIESKRKRAASRQRGRYHHLQTYAVCVRCGENYAIPGQTLCVECALYHNQMRSGAQQAPRR</sequence>
<comment type="caution">
    <text evidence="1">The sequence shown here is derived from an EMBL/GenBank/DDBJ whole genome shotgun (WGS) entry which is preliminary data.</text>
</comment>
<proteinExistence type="predicted"/>
<reference evidence="1" key="1">
    <citation type="submission" date="2019-08" db="EMBL/GenBank/DDBJ databases">
        <authorList>
            <person name="Kucharzyk K."/>
            <person name="Murdoch R.W."/>
            <person name="Higgins S."/>
            <person name="Loffler F."/>
        </authorList>
    </citation>
    <scope>NUCLEOTIDE SEQUENCE</scope>
</reference>
<accession>A0A645EPL3</accession>
<organism evidence="1">
    <name type="scientific">bioreactor metagenome</name>
    <dbReference type="NCBI Taxonomy" id="1076179"/>
    <lineage>
        <taxon>unclassified sequences</taxon>
        <taxon>metagenomes</taxon>
        <taxon>ecological metagenomes</taxon>
    </lineage>
</organism>
<protein>
    <submittedName>
        <fullName evidence="1">Uncharacterized protein</fullName>
    </submittedName>
</protein>
<evidence type="ECO:0000313" key="1">
    <source>
        <dbReference type="EMBL" id="MPN03386.1"/>
    </source>
</evidence>
<dbReference type="AlphaFoldDB" id="A0A645EPL3"/>
<gene>
    <name evidence="1" type="ORF">SDC9_150616</name>
</gene>
<name>A0A645EPL3_9ZZZZ</name>
<dbReference type="EMBL" id="VSSQ01049310">
    <property type="protein sequence ID" value="MPN03386.1"/>
    <property type="molecule type" value="Genomic_DNA"/>
</dbReference>